<dbReference type="EMBL" id="BAABFL010000082">
    <property type="protein sequence ID" value="GAA4648623.1"/>
    <property type="molecule type" value="Genomic_DNA"/>
</dbReference>
<gene>
    <name evidence="1" type="ORF">GCM10023116_08920</name>
</gene>
<accession>A0ABP8UZK3</accession>
<dbReference type="RefSeq" id="WP_345194299.1">
    <property type="nucleotide sequence ID" value="NZ_BAABFL010000082.1"/>
</dbReference>
<dbReference type="Proteomes" id="UP001500604">
    <property type="component" value="Unassembled WGS sequence"/>
</dbReference>
<organism evidence="1 2">
    <name type="scientific">Kistimonas scapharcae</name>
    <dbReference type="NCBI Taxonomy" id="1036133"/>
    <lineage>
        <taxon>Bacteria</taxon>
        <taxon>Pseudomonadati</taxon>
        <taxon>Pseudomonadota</taxon>
        <taxon>Gammaproteobacteria</taxon>
        <taxon>Oceanospirillales</taxon>
        <taxon>Endozoicomonadaceae</taxon>
        <taxon>Kistimonas</taxon>
    </lineage>
</organism>
<keyword evidence="2" id="KW-1185">Reference proteome</keyword>
<name>A0ABP8UZK3_9GAMM</name>
<sequence>MLNLNNRRRAIYFRGYTTAVSALAVNRPEDNFASTTGSKDLQRLPRLGPKTDRSPVFFPGTQLRHLIREALLVGACRASGGKLPLQDHFMLVQGVPIGELAKELSSFSMDGVVEREDGLRAKNPIIGLGGFWKFSGTLGVNDWIPESQDEPCYYIHKKMRAMPFKRNEELVSLVADNDIEKLKRIMSEDMDIARKARDIDTQIKDLKKAYATASSAEKKNIGEQISDLEATKAHIKSSKEGATETLERPVEGYEAIVPNTRMRSGIDIARANEMDLGFVLYALRHISLHPYVGGHYADGKGEFALDWTVRTWGDDLMEPVTLGTVKVSLLDFGITDHPGSTVLSDALRRAEDAFANPQKHGLDFSVFNPSAR</sequence>
<evidence type="ECO:0000313" key="1">
    <source>
        <dbReference type="EMBL" id="GAA4648623.1"/>
    </source>
</evidence>
<protein>
    <submittedName>
        <fullName evidence="1">Uncharacterized protein</fullName>
    </submittedName>
</protein>
<proteinExistence type="predicted"/>
<reference evidence="2" key="1">
    <citation type="journal article" date="2019" name="Int. J. Syst. Evol. Microbiol.">
        <title>The Global Catalogue of Microorganisms (GCM) 10K type strain sequencing project: providing services to taxonomists for standard genome sequencing and annotation.</title>
        <authorList>
            <consortium name="The Broad Institute Genomics Platform"/>
            <consortium name="The Broad Institute Genome Sequencing Center for Infectious Disease"/>
            <person name="Wu L."/>
            <person name="Ma J."/>
        </authorList>
    </citation>
    <scope>NUCLEOTIDE SEQUENCE [LARGE SCALE GENOMIC DNA]</scope>
    <source>
        <strain evidence="2">JCM 17805</strain>
    </source>
</reference>
<evidence type="ECO:0000313" key="2">
    <source>
        <dbReference type="Proteomes" id="UP001500604"/>
    </source>
</evidence>
<comment type="caution">
    <text evidence="1">The sequence shown here is derived from an EMBL/GenBank/DDBJ whole genome shotgun (WGS) entry which is preliminary data.</text>
</comment>